<dbReference type="AlphaFoldDB" id="A0A934WKH3"/>
<evidence type="ECO:0000256" key="2">
    <source>
        <dbReference type="SAM" id="MobiDB-lite"/>
    </source>
</evidence>
<keyword evidence="3" id="KW-0812">Transmembrane</keyword>
<evidence type="ECO:0000256" key="3">
    <source>
        <dbReference type="SAM" id="Phobius"/>
    </source>
</evidence>
<dbReference type="Pfam" id="PF01312">
    <property type="entry name" value="Bac_export_2"/>
    <property type="match status" value="1"/>
</dbReference>
<dbReference type="PRINTS" id="PR00950">
    <property type="entry name" value="TYPE3IMSPROT"/>
</dbReference>
<dbReference type="PANTHER" id="PTHR30531:SF12">
    <property type="entry name" value="FLAGELLAR BIOSYNTHETIC PROTEIN FLHB"/>
    <property type="match status" value="1"/>
</dbReference>
<name>A0A934WKH3_9RHOB</name>
<dbReference type="EMBL" id="NHSD01000310">
    <property type="protein sequence ID" value="MBK5928558.1"/>
    <property type="molecule type" value="Genomic_DNA"/>
</dbReference>
<evidence type="ECO:0000313" key="4">
    <source>
        <dbReference type="EMBL" id="MBK5928558.1"/>
    </source>
</evidence>
<dbReference type="RefSeq" id="WP_201158321.1">
    <property type="nucleotide sequence ID" value="NZ_NHSD01000310.1"/>
</dbReference>
<feature type="transmembrane region" description="Helical" evidence="3">
    <location>
        <begin position="153"/>
        <end position="172"/>
    </location>
</feature>
<organism evidence="4 5">
    <name type="scientific">Rhodobaculum claviforme</name>
    <dbReference type="NCBI Taxonomy" id="1549854"/>
    <lineage>
        <taxon>Bacteria</taxon>
        <taxon>Pseudomonadati</taxon>
        <taxon>Pseudomonadota</taxon>
        <taxon>Alphaproteobacteria</taxon>
        <taxon>Rhodobacterales</taxon>
        <taxon>Paracoccaceae</taxon>
        <taxon>Rhodobaculum</taxon>
    </lineage>
</organism>
<accession>A0A934WKH3</accession>
<dbReference type="InterPro" id="IPR029025">
    <property type="entry name" value="T3SS_substrate_exporter_C"/>
</dbReference>
<keyword evidence="3" id="KW-1133">Transmembrane helix</keyword>
<proteinExistence type="inferred from homology"/>
<dbReference type="SUPFAM" id="SSF160544">
    <property type="entry name" value="EscU C-terminal domain-like"/>
    <property type="match status" value="1"/>
</dbReference>
<comment type="caution">
    <text evidence="4">The sequence shown here is derived from an EMBL/GenBank/DDBJ whole genome shotgun (WGS) entry which is preliminary data.</text>
</comment>
<feature type="region of interest" description="Disordered" evidence="2">
    <location>
        <begin position="1"/>
        <end position="29"/>
    </location>
</feature>
<keyword evidence="4" id="KW-0966">Cell projection</keyword>
<dbReference type="GO" id="GO:0005886">
    <property type="term" value="C:plasma membrane"/>
    <property type="evidence" value="ECO:0007669"/>
    <property type="project" value="TreeGrafter"/>
</dbReference>
<evidence type="ECO:0000313" key="5">
    <source>
        <dbReference type="Proteomes" id="UP000706333"/>
    </source>
</evidence>
<gene>
    <name evidence="4" type="ORF">CCR87_14665</name>
</gene>
<dbReference type="PANTHER" id="PTHR30531">
    <property type="entry name" value="FLAGELLAR BIOSYNTHETIC PROTEIN FLHB"/>
    <property type="match status" value="1"/>
</dbReference>
<feature type="compositionally biased region" description="Basic and acidic residues" evidence="2">
    <location>
        <begin position="8"/>
        <end position="29"/>
    </location>
</feature>
<keyword evidence="3" id="KW-0472">Membrane</keyword>
<comment type="similarity">
    <text evidence="1">Belongs to the type III secretion exporter family.</text>
</comment>
<feature type="transmembrane region" description="Helical" evidence="3">
    <location>
        <begin position="192"/>
        <end position="214"/>
    </location>
</feature>
<sequence>MSGPQEDGAEKVHEPTQRKLDEARRKGEVPKSNDLVTAAAYAGMALAGFAAGAAGLVAAGDAGMVLFDQADRLSQLTSEGARPVIGGLMVHVGWALAPFLVVPAVAALAMLFAQQALVFAPEKLQPKLSRISPLSNAKQKFGRSGLFEFAKSTAKLLIIGTLLWLFLLARLPRILATMHLGPGLASVEMMRLLLEFLVLVVVILVGIGALDFFWQRAEHLRKQRMTHKEMRDEMKSSEGDPYMKQARRQRGHDIATNRMLTEVPKADVVIVNPTHYAVALKWDRAAGGAPVCVAKGVDEVALRIRTLAAGAGVPIHSDPPTARALHATVALKEEIAPEHYRAVAAAIRFAERMRTRAARGGGAV</sequence>
<dbReference type="Gene3D" id="3.40.1690.10">
    <property type="entry name" value="secretion proteins EscU"/>
    <property type="match status" value="1"/>
</dbReference>
<protein>
    <submittedName>
        <fullName evidence="4">Flagellar biosynthesis protein FlhB</fullName>
    </submittedName>
</protein>
<keyword evidence="4" id="KW-0282">Flagellum</keyword>
<evidence type="ECO:0000256" key="1">
    <source>
        <dbReference type="ARBA" id="ARBA00010690"/>
    </source>
</evidence>
<keyword evidence="4" id="KW-0969">Cilium</keyword>
<dbReference type="Proteomes" id="UP000706333">
    <property type="component" value="Unassembled WGS sequence"/>
</dbReference>
<keyword evidence="5" id="KW-1185">Reference proteome</keyword>
<dbReference type="InterPro" id="IPR006135">
    <property type="entry name" value="T3SS_substrate_exporter"/>
</dbReference>
<dbReference type="GO" id="GO:0009306">
    <property type="term" value="P:protein secretion"/>
    <property type="evidence" value="ECO:0007669"/>
    <property type="project" value="InterPro"/>
</dbReference>
<feature type="transmembrane region" description="Helical" evidence="3">
    <location>
        <begin position="96"/>
        <end position="120"/>
    </location>
</feature>
<reference evidence="4" key="1">
    <citation type="submission" date="2017-05" db="EMBL/GenBank/DDBJ databases">
        <authorList>
            <person name="Imhoff J.F."/>
            <person name="Rahn T."/>
            <person name="Kuenzel S."/>
            <person name="Neulinger S.C."/>
        </authorList>
    </citation>
    <scope>NUCLEOTIDE SEQUENCE</scope>
    <source>
        <strain evidence="4">LMG 28126</strain>
    </source>
</reference>
<reference evidence="4" key="2">
    <citation type="journal article" date="2020" name="Microorganisms">
        <title>Osmotic Adaptation and Compatible Solute Biosynthesis of Phototrophic Bacteria as Revealed from Genome Analyses.</title>
        <authorList>
            <person name="Imhoff J.F."/>
            <person name="Rahn T."/>
            <person name="Kunzel S."/>
            <person name="Keller A."/>
            <person name="Neulinger S.C."/>
        </authorList>
    </citation>
    <scope>NUCLEOTIDE SEQUENCE</scope>
    <source>
        <strain evidence="4">LMG 28126</strain>
    </source>
</reference>
<feature type="transmembrane region" description="Helical" evidence="3">
    <location>
        <begin position="35"/>
        <end position="59"/>
    </location>
</feature>